<dbReference type="EMBL" id="CP007034">
    <property type="protein sequence ID" value="AHF13548.1"/>
    <property type="molecule type" value="Genomic_DNA"/>
</dbReference>
<dbReference type="KEGG" id="bvs:BARVI_00945"/>
<reference evidence="1 2" key="1">
    <citation type="submission" date="2013-12" db="EMBL/GenBank/DDBJ databases">
        <authorList>
            <consortium name="DOE Joint Genome Institute"/>
            <person name="Eisen J."/>
            <person name="Huntemann M."/>
            <person name="Han J."/>
            <person name="Chen A."/>
            <person name="Kyrpides N."/>
            <person name="Mavromatis K."/>
            <person name="Markowitz V."/>
            <person name="Palaniappan K."/>
            <person name="Ivanova N."/>
            <person name="Schaumberg A."/>
            <person name="Pati A."/>
            <person name="Liolios K."/>
            <person name="Nordberg H.P."/>
            <person name="Cantor M.N."/>
            <person name="Hua S.X."/>
            <person name="Woyke T."/>
        </authorList>
    </citation>
    <scope>NUCLEOTIDE SEQUENCE [LARGE SCALE GENOMIC DNA]</scope>
    <source>
        <strain evidence="2">DSM 18177</strain>
    </source>
</reference>
<evidence type="ECO:0000313" key="2">
    <source>
        <dbReference type="Proteomes" id="UP000018901"/>
    </source>
</evidence>
<dbReference type="eggNOG" id="ENOG5033E9V">
    <property type="taxonomic scope" value="Bacteria"/>
</dbReference>
<organism evidence="1 2">
    <name type="scientific">Barnesiella viscericola DSM 18177</name>
    <dbReference type="NCBI Taxonomy" id="880074"/>
    <lineage>
        <taxon>Bacteria</taxon>
        <taxon>Pseudomonadati</taxon>
        <taxon>Bacteroidota</taxon>
        <taxon>Bacteroidia</taxon>
        <taxon>Bacteroidales</taxon>
        <taxon>Barnesiellaceae</taxon>
        <taxon>Barnesiella</taxon>
    </lineage>
</organism>
<dbReference type="STRING" id="880074.BARVI_00945"/>
<evidence type="ECO:0008006" key="3">
    <source>
        <dbReference type="Google" id="ProtNLM"/>
    </source>
</evidence>
<dbReference type="InterPro" id="IPR045607">
    <property type="entry name" value="DUF6452"/>
</dbReference>
<dbReference type="Proteomes" id="UP000018901">
    <property type="component" value="Chromosome"/>
</dbReference>
<keyword evidence="2" id="KW-1185">Reference proteome</keyword>
<sequence>MGAVLRQVRVAGIMALCAITLLLGGCGSDGCVENRNSIPRAQFYAYGAQDLALSVDSISIYGIGQPTDSILLDSAVAVTQVYLPLRFTQDTTQYVIQYLQHSLSSVRYNDTLTFVYQAYPYFASIDCGAMYNFNIDTCRYTRHVLDSVSVIVPEITNHDVENIRLFYTVQTAVPDEE</sequence>
<dbReference type="Pfam" id="PF20050">
    <property type="entry name" value="DUF6452"/>
    <property type="match status" value="1"/>
</dbReference>
<proteinExistence type="predicted"/>
<name>W0EVG1_9BACT</name>
<gene>
    <name evidence="1" type="ORF">BARVI_00945</name>
</gene>
<dbReference type="AlphaFoldDB" id="W0EVG1"/>
<dbReference type="HOGENOM" id="CLU_1591728_0_0_10"/>
<dbReference type="GeneID" id="90528044"/>
<accession>W0EVG1</accession>
<evidence type="ECO:0000313" key="1">
    <source>
        <dbReference type="EMBL" id="AHF13548.1"/>
    </source>
</evidence>
<dbReference type="RefSeq" id="WP_025277411.1">
    <property type="nucleotide sequence ID" value="NZ_CP007034.1"/>
</dbReference>
<protein>
    <recommendedName>
        <fullName evidence="3">Lipoprotein</fullName>
    </recommendedName>
</protein>
<dbReference type="PROSITE" id="PS51257">
    <property type="entry name" value="PROKAR_LIPOPROTEIN"/>
    <property type="match status" value="1"/>
</dbReference>